<comment type="caution">
    <text evidence="2">The sequence shown here is derived from an EMBL/GenBank/DDBJ whole genome shotgun (WGS) entry which is preliminary data.</text>
</comment>
<keyword evidence="3" id="KW-1185">Reference proteome</keyword>
<feature type="transmembrane region" description="Helical" evidence="1">
    <location>
        <begin position="30"/>
        <end position="50"/>
    </location>
</feature>
<dbReference type="EMBL" id="JBHSBA010000003">
    <property type="protein sequence ID" value="MFC4123789.1"/>
    <property type="molecule type" value="Genomic_DNA"/>
</dbReference>
<organism evidence="2 3">
    <name type="scientific">Nocardia rhizosphaerae</name>
    <dbReference type="NCBI Taxonomy" id="1691571"/>
    <lineage>
        <taxon>Bacteria</taxon>
        <taxon>Bacillati</taxon>
        <taxon>Actinomycetota</taxon>
        <taxon>Actinomycetes</taxon>
        <taxon>Mycobacteriales</taxon>
        <taxon>Nocardiaceae</taxon>
        <taxon>Nocardia</taxon>
    </lineage>
</organism>
<protein>
    <submittedName>
        <fullName evidence="2">Uncharacterized protein</fullName>
    </submittedName>
</protein>
<dbReference type="Proteomes" id="UP001595767">
    <property type="component" value="Unassembled WGS sequence"/>
</dbReference>
<keyword evidence="1" id="KW-0812">Transmembrane</keyword>
<keyword evidence="1" id="KW-1133">Transmembrane helix</keyword>
<evidence type="ECO:0000313" key="2">
    <source>
        <dbReference type="EMBL" id="MFC4123789.1"/>
    </source>
</evidence>
<keyword evidence="1" id="KW-0472">Membrane</keyword>
<evidence type="ECO:0000313" key="3">
    <source>
        <dbReference type="Proteomes" id="UP001595767"/>
    </source>
</evidence>
<name>A0ABV8KZX9_9NOCA</name>
<sequence>MRSGDLVMAFAAAVLLAVIGASVINRSVMAAAPLLTIAALVTADAFRDLARENRLPWR</sequence>
<proteinExistence type="predicted"/>
<evidence type="ECO:0000256" key="1">
    <source>
        <dbReference type="SAM" id="Phobius"/>
    </source>
</evidence>
<reference evidence="3" key="1">
    <citation type="journal article" date="2019" name="Int. J. Syst. Evol. Microbiol.">
        <title>The Global Catalogue of Microorganisms (GCM) 10K type strain sequencing project: providing services to taxonomists for standard genome sequencing and annotation.</title>
        <authorList>
            <consortium name="The Broad Institute Genomics Platform"/>
            <consortium name="The Broad Institute Genome Sequencing Center for Infectious Disease"/>
            <person name="Wu L."/>
            <person name="Ma J."/>
        </authorList>
    </citation>
    <scope>NUCLEOTIDE SEQUENCE [LARGE SCALE GENOMIC DNA]</scope>
    <source>
        <strain evidence="3">CGMCC 4.7204</strain>
    </source>
</reference>
<gene>
    <name evidence="2" type="ORF">ACFOW8_02460</name>
</gene>
<accession>A0ABV8KZX9</accession>